<reference evidence="2" key="1">
    <citation type="journal article" date="2019" name="Int. J. Syst. Evol. Microbiol.">
        <title>The Global Catalogue of Microorganisms (GCM) 10K type strain sequencing project: providing services to taxonomists for standard genome sequencing and annotation.</title>
        <authorList>
            <consortium name="The Broad Institute Genomics Platform"/>
            <consortium name="The Broad Institute Genome Sequencing Center for Infectious Disease"/>
            <person name="Wu L."/>
            <person name="Ma J."/>
        </authorList>
    </citation>
    <scope>NUCLEOTIDE SEQUENCE [LARGE SCALE GENOMIC DNA]</scope>
    <source>
        <strain evidence="2">KACC 12633</strain>
    </source>
</reference>
<dbReference type="EMBL" id="JBHSML010000026">
    <property type="protein sequence ID" value="MFC5518849.1"/>
    <property type="molecule type" value="Genomic_DNA"/>
</dbReference>
<dbReference type="RefSeq" id="WP_380225500.1">
    <property type="nucleotide sequence ID" value="NZ_JBHSML010000026.1"/>
</dbReference>
<keyword evidence="2" id="KW-1185">Reference proteome</keyword>
<evidence type="ECO:0000313" key="1">
    <source>
        <dbReference type="EMBL" id="MFC5518849.1"/>
    </source>
</evidence>
<accession>A0ABW0Q1W2</accession>
<proteinExistence type="predicted"/>
<evidence type="ECO:0000313" key="2">
    <source>
        <dbReference type="Proteomes" id="UP001596150"/>
    </source>
</evidence>
<sequence>MIYRPLLRWKRGEQTALTNLVAAHNRVVEPLLTVTGHSYNPLSGDTVDAAFDARITHDAVRLRLAWTGHRASVDLATLDPDAECHNGQHPLSRFFDALAGRWTRVQF</sequence>
<gene>
    <name evidence="1" type="ORF">ACFPP9_24000</name>
</gene>
<comment type="caution">
    <text evidence="1">The sequence shown here is derived from an EMBL/GenBank/DDBJ whole genome shotgun (WGS) entry which is preliminary data.</text>
</comment>
<dbReference type="Pfam" id="PF14350">
    <property type="entry name" value="Beta_protein"/>
    <property type="match status" value="1"/>
</dbReference>
<protein>
    <submittedName>
        <fullName evidence="1">Uncharacterized protein</fullName>
    </submittedName>
</protein>
<dbReference type="Proteomes" id="UP001596150">
    <property type="component" value="Unassembled WGS sequence"/>
</dbReference>
<dbReference type="InterPro" id="IPR025683">
    <property type="entry name" value="Protein_beta"/>
</dbReference>
<name>A0ABW0Q1W2_9HYPH</name>
<organism evidence="1 2">
    <name type="scientific">Kaistia terrae</name>
    <dbReference type="NCBI Taxonomy" id="537017"/>
    <lineage>
        <taxon>Bacteria</taxon>
        <taxon>Pseudomonadati</taxon>
        <taxon>Pseudomonadota</taxon>
        <taxon>Alphaproteobacteria</taxon>
        <taxon>Hyphomicrobiales</taxon>
        <taxon>Kaistiaceae</taxon>
        <taxon>Kaistia</taxon>
    </lineage>
</organism>